<evidence type="ECO:0000313" key="4">
    <source>
        <dbReference type="Proteomes" id="UP000183585"/>
    </source>
</evidence>
<dbReference type="Gene3D" id="3.40.710.10">
    <property type="entry name" value="DD-peptidase/beta-lactamase superfamily"/>
    <property type="match status" value="1"/>
</dbReference>
<name>A0A1C4YYL0_9ACTN</name>
<feature type="transmembrane region" description="Helical" evidence="2">
    <location>
        <begin position="30"/>
        <end position="51"/>
    </location>
</feature>
<keyword evidence="4" id="KW-1185">Reference proteome</keyword>
<evidence type="ECO:0000256" key="1">
    <source>
        <dbReference type="SAM" id="MobiDB-lite"/>
    </source>
</evidence>
<keyword evidence="2" id="KW-0812">Transmembrane</keyword>
<keyword evidence="2" id="KW-0472">Membrane</keyword>
<dbReference type="SUPFAM" id="SSF56601">
    <property type="entry name" value="beta-lactamase/transpeptidase-like"/>
    <property type="match status" value="1"/>
</dbReference>
<feature type="region of interest" description="Disordered" evidence="1">
    <location>
        <begin position="61"/>
        <end position="99"/>
    </location>
</feature>
<accession>A0A1C4YYL0</accession>
<dbReference type="Proteomes" id="UP000183585">
    <property type="component" value="Unassembled WGS sequence"/>
</dbReference>
<dbReference type="InterPro" id="IPR012338">
    <property type="entry name" value="Beta-lactam/transpept-like"/>
</dbReference>
<protein>
    <recommendedName>
        <fullName evidence="5">Serine hydrolase</fullName>
    </recommendedName>
</protein>
<proteinExistence type="predicted"/>
<dbReference type="EMBL" id="FMCT01000007">
    <property type="protein sequence ID" value="SCF25849.1"/>
    <property type="molecule type" value="Genomic_DNA"/>
</dbReference>
<keyword evidence="2" id="KW-1133">Transmembrane helix</keyword>
<feature type="region of interest" description="Disordered" evidence="1">
    <location>
        <begin position="1"/>
        <end position="25"/>
    </location>
</feature>
<reference evidence="4" key="1">
    <citation type="submission" date="2016-06" db="EMBL/GenBank/DDBJ databases">
        <authorList>
            <person name="Varghese N."/>
            <person name="Submissions Spin"/>
        </authorList>
    </citation>
    <scope>NUCLEOTIDE SEQUENCE [LARGE SCALE GENOMIC DNA]</scope>
    <source>
        <strain evidence="4">DSM 43168</strain>
    </source>
</reference>
<evidence type="ECO:0000313" key="3">
    <source>
        <dbReference type="EMBL" id="SCF25849.1"/>
    </source>
</evidence>
<sequence>MAGSRRRAGGGDPAREGSARRGPARGEASPLRLIAIAAVLIGLVLVSLRLLPGSPMASTAAAQWGDASAPVDRAAGAASDRRSRPTASPSPSPTLEPLPFADKQIDLDIEGWYAWSVLDTRTGEIIGSKNMDETSTTASLIKSWIVADYLRRTDEAGQKPSDAKLADATRIIRDSDNTRAEQFYNTVGRSASIKRMISICKTTDSSVAADGGWSRTNLSPRDTARLGACIKDGRAAGPEWTKWLINEMRLVRGSGDFGIRKAFPAAEQKKIAIKNGWIDRTREQEMHINCLAIGDNWTMGVMVRYPINMGYEYGMKNCQKITEAVLRSGT</sequence>
<dbReference type="AlphaFoldDB" id="A0A1C4YYL0"/>
<evidence type="ECO:0000256" key="2">
    <source>
        <dbReference type="SAM" id="Phobius"/>
    </source>
</evidence>
<dbReference type="RefSeq" id="WP_074475453.1">
    <property type="nucleotide sequence ID" value="NZ_FMCT01000007.1"/>
</dbReference>
<gene>
    <name evidence="3" type="ORF">GA0070563_10773</name>
</gene>
<evidence type="ECO:0008006" key="5">
    <source>
        <dbReference type="Google" id="ProtNLM"/>
    </source>
</evidence>
<dbReference type="STRING" id="47853.TK50_03350"/>
<organism evidence="3 4">
    <name type="scientific">Micromonospora carbonacea</name>
    <dbReference type="NCBI Taxonomy" id="47853"/>
    <lineage>
        <taxon>Bacteria</taxon>
        <taxon>Bacillati</taxon>
        <taxon>Actinomycetota</taxon>
        <taxon>Actinomycetes</taxon>
        <taxon>Micromonosporales</taxon>
        <taxon>Micromonosporaceae</taxon>
        <taxon>Micromonospora</taxon>
    </lineage>
</organism>